<proteinExistence type="predicted"/>
<dbReference type="AlphaFoldDB" id="A5G493"/>
<evidence type="ECO:0000256" key="2">
    <source>
        <dbReference type="SAM" id="SignalP"/>
    </source>
</evidence>
<dbReference type="PANTHER" id="PTHR47245">
    <property type="entry name" value="PEPTIDYLPROLYL ISOMERASE"/>
    <property type="match status" value="1"/>
</dbReference>
<protein>
    <submittedName>
        <fullName evidence="4">PpiC-type peptidyl-prolyl cis-trans isomerase</fullName>
    </submittedName>
</protein>
<evidence type="ECO:0000313" key="4">
    <source>
        <dbReference type="EMBL" id="ABQ26611.1"/>
    </source>
</evidence>
<accession>A5G493</accession>
<keyword evidence="5" id="KW-1185">Reference proteome</keyword>
<keyword evidence="2" id="KW-0732">Signal</keyword>
<sequence>MFRNLLLGITISILLAGPALAEEVNPVIGRVGDFVLREADLERLLSYQSPEALKKLQDDPAQRAEIVRQLLLTKAVAARSRKEGFDKKPEVKEELGYVIDNYLADQYLRKVVTADVAIPEEELKKYYAEHEKDFLISQSARVRHIYFEAAKDATPEVKEKAKAKAEAILKQLKEGADFAAVARASSEDADSASKGGDLGVLSPGKTNSKEFEKAAFALKAGETSPVVETPFGYHIIRVDERTDQRTASFDEAKDYIRTTLKGQFEQKKAREFLDKLAKEAGLEVVQQAPAATGDSKPQK</sequence>
<organism evidence="4 5">
    <name type="scientific">Geotalea uraniireducens (strain Rf4)</name>
    <name type="common">Geobacter uraniireducens</name>
    <dbReference type="NCBI Taxonomy" id="351605"/>
    <lineage>
        <taxon>Bacteria</taxon>
        <taxon>Pseudomonadati</taxon>
        <taxon>Thermodesulfobacteriota</taxon>
        <taxon>Desulfuromonadia</taxon>
        <taxon>Geobacterales</taxon>
        <taxon>Geobacteraceae</taxon>
        <taxon>Geotalea</taxon>
    </lineage>
</organism>
<dbReference type="Pfam" id="PF13616">
    <property type="entry name" value="Rotamase_3"/>
    <property type="match status" value="1"/>
</dbReference>
<evidence type="ECO:0000256" key="1">
    <source>
        <dbReference type="PROSITE-ProRule" id="PRU00278"/>
    </source>
</evidence>
<dbReference type="PANTHER" id="PTHR47245:SF2">
    <property type="entry name" value="PEPTIDYL-PROLYL CIS-TRANS ISOMERASE HP_0175-RELATED"/>
    <property type="match status" value="1"/>
</dbReference>
<dbReference type="Gene3D" id="3.10.50.40">
    <property type="match status" value="1"/>
</dbReference>
<dbReference type="PROSITE" id="PS50198">
    <property type="entry name" value="PPIC_PPIASE_2"/>
    <property type="match status" value="1"/>
</dbReference>
<dbReference type="SUPFAM" id="SSF109998">
    <property type="entry name" value="Triger factor/SurA peptide-binding domain-like"/>
    <property type="match status" value="1"/>
</dbReference>
<dbReference type="InterPro" id="IPR027304">
    <property type="entry name" value="Trigger_fact/SurA_dom_sf"/>
</dbReference>
<evidence type="ECO:0000259" key="3">
    <source>
        <dbReference type="PROSITE" id="PS50198"/>
    </source>
</evidence>
<name>A5G493_GEOUR</name>
<evidence type="ECO:0000313" key="5">
    <source>
        <dbReference type="Proteomes" id="UP000006695"/>
    </source>
</evidence>
<dbReference type="Proteomes" id="UP000006695">
    <property type="component" value="Chromosome"/>
</dbReference>
<dbReference type="HOGENOM" id="CLU_034646_1_2_7"/>
<feature type="chain" id="PRO_5007909560" evidence="2">
    <location>
        <begin position="22"/>
        <end position="299"/>
    </location>
</feature>
<reference evidence="4 5" key="1">
    <citation type="submission" date="2007-05" db="EMBL/GenBank/DDBJ databases">
        <title>Complete sequence of Geobacter uraniireducens Rf4.</title>
        <authorList>
            <consortium name="US DOE Joint Genome Institute"/>
            <person name="Copeland A."/>
            <person name="Lucas S."/>
            <person name="Lapidus A."/>
            <person name="Barry K."/>
            <person name="Detter J.C."/>
            <person name="Glavina del Rio T."/>
            <person name="Hammon N."/>
            <person name="Israni S."/>
            <person name="Dalin E."/>
            <person name="Tice H."/>
            <person name="Pitluck S."/>
            <person name="Chertkov O."/>
            <person name="Brettin T."/>
            <person name="Bruce D."/>
            <person name="Han C."/>
            <person name="Schmutz J."/>
            <person name="Larimer F."/>
            <person name="Land M."/>
            <person name="Hauser L."/>
            <person name="Kyrpides N."/>
            <person name="Mikhailova N."/>
            <person name="Shelobolina E."/>
            <person name="Aklujkar M."/>
            <person name="Lovley D."/>
            <person name="Richardson P."/>
        </authorList>
    </citation>
    <scope>NUCLEOTIDE SEQUENCE [LARGE SCALE GENOMIC DNA]</scope>
    <source>
        <strain evidence="4 5">Rf4</strain>
    </source>
</reference>
<gene>
    <name evidence="4" type="ordered locus">Gura_2432</name>
</gene>
<dbReference type="InterPro" id="IPR023058">
    <property type="entry name" value="PPIase_PpiC_CS"/>
</dbReference>
<dbReference type="EMBL" id="CP000698">
    <property type="protein sequence ID" value="ABQ26611.1"/>
    <property type="molecule type" value="Genomic_DNA"/>
</dbReference>
<dbReference type="InterPro" id="IPR046357">
    <property type="entry name" value="PPIase_dom_sf"/>
</dbReference>
<dbReference type="RefSeq" id="WP_011939301.1">
    <property type="nucleotide sequence ID" value="NC_009483.1"/>
</dbReference>
<dbReference type="PROSITE" id="PS01096">
    <property type="entry name" value="PPIC_PPIASE_1"/>
    <property type="match status" value="1"/>
</dbReference>
<keyword evidence="1 4" id="KW-0413">Isomerase</keyword>
<dbReference type="InterPro" id="IPR000297">
    <property type="entry name" value="PPIase_PpiC"/>
</dbReference>
<dbReference type="SUPFAM" id="SSF54534">
    <property type="entry name" value="FKBP-like"/>
    <property type="match status" value="1"/>
</dbReference>
<dbReference type="InterPro" id="IPR050245">
    <property type="entry name" value="PrsA_foldase"/>
</dbReference>
<keyword evidence="1" id="KW-0697">Rotamase</keyword>
<dbReference type="OrthoDB" id="14196at2"/>
<feature type="domain" description="PpiC" evidence="3">
    <location>
        <begin position="137"/>
        <end position="240"/>
    </location>
</feature>
<feature type="signal peptide" evidence="2">
    <location>
        <begin position="1"/>
        <end position="21"/>
    </location>
</feature>
<dbReference type="GO" id="GO:0003755">
    <property type="term" value="F:peptidyl-prolyl cis-trans isomerase activity"/>
    <property type="evidence" value="ECO:0007669"/>
    <property type="project" value="UniProtKB-KW"/>
</dbReference>
<dbReference type="KEGG" id="gur:Gura_2432"/>
<dbReference type="STRING" id="351605.Gura_2432"/>